<feature type="compositionally biased region" description="Pro residues" evidence="1">
    <location>
        <begin position="356"/>
        <end position="367"/>
    </location>
</feature>
<feature type="region of interest" description="Disordered" evidence="1">
    <location>
        <begin position="343"/>
        <end position="385"/>
    </location>
</feature>
<name>A0A316YX25_9BASI</name>
<dbReference type="GO" id="GO:0008962">
    <property type="term" value="F:phosphatidylglycerophosphatase activity"/>
    <property type="evidence" value="ECO:0007669"/>
    <property type="project" value="InterPro"/>
</dbReference>
<dbReference type="Gene3D" id="3.40.50.1000">
    <property type="entry name" value="HAD superfamily/HAD-like"/>
    <property type="match status" value="1"/>
</dbReference>
<reference evidence="2" key="1">
    <citation type="journal article" date="2018" name="Mol. Biol. Evol.">
        <title>Broad Genomic Sampling Reveals a Smut Pathogenic Ancestry of the Fungal Clade Ustilaginomycotina.</title>
        <authorList>
            <person name="Kijpornyongpan T."/>
            <person name="Mondo S.J."/>
            <person name="Barry K."/>
            <person name="Sandor L."/>
            <person name="Lee J."/>
            <person name="Lipzen A."/>
            <person name="Pangilinan J."/>
            <person name="LaButti K."/>
            <person name="Hainaut M."/>
            <person name="Henrissat B."/>
            <person name="Grigoriev I.V."/>
            <person name="Spatafora J.W."/>
            <person name="Aime M.C."/>
        </authorList>
    </citation>
    <scope>NUCLEOTIDE SEQUENCE [LARGE SCALE GENOMIC DNA]</scope>
    <source>
        <strain evidence="2">MCA 4198</strain>
    </source>
</reference>
<dbReference type="InParanoid" id="A0A316YX25"/>
<proteinExistence type="predicted"/>
<dbReference type="STRING" id="215250.A0A316YX25"/>
<gene>
    <name evidence="2" type="ORF">FA10DRAFT_26948</name>
</gene>
<dbReference type="InterPro" id="IPR036412">
    <property type="entry name" value="HAD-like_sf"/>
</dbReference>
<dbReference type="OrthoDB" id="198652at2759"/>
<sequence length="493" mass="53504">MGNAAGVGGVLAALFRPGLIVPHIVTPVGTKSKDINSLDWQALHQRGVSHVLFDKDNCLTLPHAPDIIDELRPGWEECRKTFERGHVLIVSNSAGSSDDPLSIEAEQLAKTLDTNVLAHPHKKPSSRCAKQIVDLLSAPLEDGAGAGHVLVVGDRVTTDIILASRIGRYLRSRGGEQRAIGVLTMRVFGRERLGTRLMRWTEMSVLARLQRLGVVPGGGWRGSLSAQEAAELASWAGCIKSEQPPPPIAELGPVGLAASTTTLTYRARIWVLFEKGFDWVAQGWNLLMDGMALGTKSLSLITPDRPRKAQSSLSPSSSSLFSTSTSSIRRRLIEQSSSALLPPRQNRLYSSKTRRGPPPPPPPPPRRAPASAASRLQQQQVPRRKSNWPAALAALVLMPTCWFGGVYLHDVINGDPLDNLAKVPNTEEKARAPAVPSPPPANPAAATNIIGPKQDVSLLTARLHLERELASIEAKLDQQHRLHPAHQREQQQR</sequence>
<evidence type="ECO:0000313" key="2">
    <source>
        <dbReference type="EMBL" id="PWN93596.1"/>
    </source>
</evidence>
<dbReference type="InterPro" id="IPR027706">
    <property type="entry name" value="PGP_Pase"/>
</dbReference>
<protein>
    <recommendedName>
        <fullName evidence="4">HAD-superfamily phosphatase</fullName>
    </recommendedName>
</protein>
<organism evidence="2 3">
    <name type="scientific">Acaromyces ingoldii</name>
    <dbReference type="NCBI Taxonomy" id="215250"/>
    <lineage>
        <taxon>Eukaryota</taxon>
        <taxon>Fungi</taxon>
        <taxon>Dikarya</taxon>
        <taxon>Basidiomycota</taxon>
        <taxon>Ustilaginomycotina</taxon>
        <taxon>Exobasidiomycetes</taxon>
        <taxon>Exobasidiales</taxon>
        <taxon>Cryptobasidiaceae</taxon>
        <taxon>Acaromyces</taxon>
    </lineage>
</organism>
<dbReference type="SUPFAM" id="SSF56784">
    <property type="entry name" value="HAD-like"/>
    <property type="match status" value="1"/>
</dbReference>
<dbReference type="Pfam" id="PF09419">
    <property type="entry name" value="PGP_phosphatase"/>
    <property type="match status" value="1"/>
</dbReference>
<dbReference type="Proteomes" id="UP000245768">
    <property type="component" value="Unassembled WGS sequence"/>
</dbReference>
<keyword evidence="3" id="KW-1185">Reference proteome</keyword>
<dbReference type="AlphaFoldDB" id="A0A316YX25"/>
<dbReference type="EMBL" id="KZ819634">
    <property type="protein sequence ID" value="PWN93596.1"/>
    <property type="molecule type" value="Genomic_DNA"/>
</dbReference>
<evidence type="ECO:0008006" key="4">
    <source>
        <dbReference type="Google" id="ProtNLM"/>
    </source>
</evidence>
<evidence type="ECO:0000313" key="3">
    <source>
        <dbReference type="Proteomes" id="UP000245768"/>
    </source>
</evidence>
<dbReference type="GeneID" id="37044686"/>
<dbReference type="InterPro" id="IPR023214">
    <property type="entry name" value="HAD_sf"/>
</dbReference>
<evidence type="ECO:0000256" key="1">
    <source>
        <dbReference type="SAM" id="MobiDB-lite"/>
    </source>
</evidence>
<accession>A0A316YX25</accession>
<dbReference type="RefSeq" id="XP_025380794.1">
    <property type="nucleotide sequence ID" value="XM_025522770.1"/>
</dbReference>